<comment type="caution">
    <text evidence="2">The sequence shown here is derived from an EMBL/GenBank/DDBJ whole genome shotgun (WGS) entry which is preliminary data.</text>
</comment>
<accession>A0ABP3NZ69</accession>
<gene>
    <name evidence="2" type="ORF">GCM10009533_59870</name>
</gene>
<proteinExistence type="predicted"/>
<keyword evidence="3" id="KW-1185">Reference proteome</keyword>
<evidence type="ECO:0000256" key="1">
    <source>
        <dbReference type="SAM" id="MobiDB-lite"/>
    </source>
</evidence>
<feature type="compositionally biased region" description="Low complexity" evidence="1">
    <location>
        <begin position="74"/>
        <end position="87"/>
    </location>
</feature>
<organism evidence="2 3">
    <name type="scientific">Saccharopolyspora erythraea</name>
    <name type="common">Streptomyces erythraeus</name>
    <dbReference type="NCBI Taxonomy" id="1836"/>
    <lineage>
        <taxon>Bacteria</taxon>
        <taxon>Bacillati</taxon>
        <taxon>Actinomycetota</taxon>
        <taxon>Actinomycetes</taxon>
        <taxon>Pseudonocardiales</taxon>
        <taxon>Pseudonocardiaceae</taxon>
        <taxon>Saccharopolyspora</taxon>
    </lineage>
</organism>
<protein>
    <submittedName>
        <fullName evidence="2">Uncharacterized protein</fullName>
    </submittedName>
</protein>
<feature type="region of interest" description="Disordered" evidence="1">
    <location>
        <begin position="66"/>
        <end position="87"/>
    </location>
</feature>
<dbReference type="EMBL" id="BAAAGS010000062">
    <property type="protein sequence ID" value="GAA0553894.1"/>
    <property type="molecule type" value="Genomic_DNA"/>
</dbReference>
<name>A0ABP3NZ69_SACER</name>
<evidence type="ECO:0000313" key="3">
    <source>
        <dbReference type="Proteomes" id="UP001500729"/>
    </source>
</evidence>
<dbReference type="RefSeq" id="WP_009949225.1">
    <property type="nucleotide sequence ID" value="NZ_BAAAGS010000062.1"/>
</dbReference>
<dbReference type="Proteomes" id="UP001500729">
    <property type="component" value="Unassembled WGS sequence"/>
</dbReference>
<evidence type="ECO:0000313" key="2">
    <source>
        <dbReference type="EMBL" id="GAA0553894.1"/>
    </source>
</evidence>
<reference evidence="3" key="1">
    <citation type="journal article" date="2019" name="Int. J. Syst. Evol. Microbiol.">
        <title>The Global Catalogue of Microorganisms (GCM) 10K type strain sequencing project: providing services to taxonomists for standard genome sequencing and annotation.</title>
        <authorList>
            <consortium name="The Broad Institute Genomics Platform"/>
            <consortium name="The Broad Institute Genome Sequencing Center for Infectious Disease"/>
            <person name="Wu L."/>
            <person name="Ma J."/>
        </authorList>
    </citation>
    <scope>NUCLEOTIDE SEQUENCE [LARGE SCALE GENOMIC DNA]</scope>
    <source>
        <strain evidence="3">JCM 10303</strain>
    </source>
</reference>
<sequence>MTSEAVGGPHAALRQAVAAVEQAARSRDLRDRAGDAELEGLVEDLADALLSLQRLVVAVSERTLDIDDRRSPRARSGPGRSSGGSDPIAALARLHAALLLATESAADSHEVFRASLRRHA</sequence>